<dbReference type="Gene3D" id="3.30.1340.30">
    <property type="match status" value="1"/>
</dbReference>
<evidence type="ECO:0000259" key="1">
    <source>
        <dbReference type="PROSITE" id="PS50914"/>
    </source>
</evidence>
<accession>A0A4R5M218</accession>
<gene>
    <name evidence="2" type="ORF">EYW47_31965</name>
</gene>
<organism evidence="2 3">
    <name type="scientific">Paraburkholderia silviterrae</name>
    <dbReference type="NCBI Taxonomy" id="2528715"/>
    <lineage>
        <taxon>Bacteria</taxon>
        <taxon>Pseudomonadati</taxon>
        <taxon>Pseudomonadota</taxon>
        <taxon>Betaproteobacteria</taxon>
        <taxon>Burkholderiales</taxon>
        <taxon>Burkholderiaceae</taxon>
        <taxon>Paraburkholderia</taxon>
    </lineage>
</organism>
<dbReference type="RefSeq" id="WP_133198807.1">
    <property type="nucleotide sequence ID" value="NZ_JBHUCW010000057.1"/>
</dbReference>
<comment type="caution">
    <text evidence="2">The sequence shown here is derived from an EMBL/GenBank/DDBJ whole genome shotgun (WGS) entry which is preliminary data.</text>
</comment>
<reference evidence="2 3" key="1">
    <citation type="submission" date="2019-03" db="EMBL/GenBank/DDBJ databases">
        <title>Paraburkholderia sp. 4M-K11, isolated from subtropical forest soil.</title>
        <authorList>
            <person name="Gao Z.-H."/>
            <person name="Qiu L.-H."/>
        </authorList>
    </citation>
    <scope>NUCLEOTIDE SEQUENCE [LARGE SCALE GENOMIC DNA]</scope>
    <source>
        <strain evidence="2 3">4M-K11</strain>
    </source>
</reference>
<sequence>MNWKTENDVRKAMRSTNGLDATNIRIVASGAQISLDGTVPYVDQIQLAQAAARSVAGSKSIVNNLTVRLGRR</sequence>
<dbReference type="Pfam" id="PF04972">
    <property type="entry name" value="BON"/>
    <property type="match status" value="1"/>
</dbReference>
<keyword evidence="3" id="KW-1185">Reference proteome</keyword>
<proteinExistence type="predicted"/>
<dbReference type="PROSITE" id="PS50914">
    <property type="entry name" value="BON"/>
    <property type="match status" value="1"/>
</dbReference>
<feature type="domain" description="BON" evidence="1">
    <location>
        <begin position="1"/>
        <end position="69"/>
    </location>
</feature>
<name>A0A4R5M218_9BURK</name>
<dbReference type="EMBL" id="SMRP01000024">
    <property type="protein sequence ID" value="TDG19144.1"/>
    <property type="molecule type" value="Genomic_DNA"/>
</dbReference>
<dbReference type="Proteomes" id="UP000295722">
    <property type="component" value="Unassembled WGS sequence"/>
</dbReference>
<protein>
    <submittedName>
        <fullName evidence="2">BON domain-containing protein</fullName>
    </submittedName>
</protein>
<evidence type="ECO:0000313" key="2">
    <source>
        <dbReference type="EMBL" id="TDG19144.1"/>
    </source>
</evidence>
<dbReference type="InterPro" id="IPR007055">
    <property type="entry name" value="BON_dom"/>
</dbReference>
<dbReference type="AlphaFoldDB" id="A0A4R5M218"/>
<evidence type="ECO:0000313" key="3">
    <source>
        <dbReference type="Proteomes" id="UP000295722"/>
    </source>
</evidence>